<feature type="region of interest" description="Disordered" evidence="1">
    <location>
        <begin position="1"/>
        <end position="33"/>
    </location>
</feature>
<reference evidence="2 3" key="1">
    <citation type="journal article" date="2007" name="Proc. Natl. Acad. Sci. U.S.A.">
        <title>The tiny eukaryote Ostreococcus provides genomic insights into the paradox of plankton speciation.</title>
        <authorList>
            <person name="Palenik B."/>
            <person name="Grimwood J."/>
            <person name="Aerts A."/>
            <person name="Rouze P."/>
            <person name="Salamov A."/>
            <person name="Putnam N."/>
            <person name="Dupont C."/>
            <person name="Jorgensen R."/>
            <person name="Derelle E."/>
            <person name="Rombauts S."/>
            <person name="Zhou K."/>
            <person name="Otillar R."/>
            <person name="Merchant S.S."/>
            <person name="Podell S."/>
            <person name="Gaasterland T."/>
            <person name="Napoli C."/>
            <person name="Gendler K."/>
            <person name="Manuell A."/>
            <person name="Tai V."/>
            <person name="Vallon O."/>
            <person name="Piganeau G."/>
            <person name="Jancek S."/>
            <person name="Heijde M."/>
            <person name="Jabbari K."/>
            <person name="Bowler C."/>
            <person name="Lohr M."/>
            <person name="Robbens S."/>
            <person name="Werner G."/>
            <person name="Dubchak I."/>
            <person name="Pazour G.J."/>
            <person name="Ren Q."/>
            <person name="Paulsen I."/>
            <person name="Delwiche C."/>
            <person name="Schmutz J."/>
            <person name="Rokhsar D."/>
            <person name="Van de Peer Y."/>
            <person name="Moreau H."/>
            <person name="Grigoriev I.V."/>
        </authorList>
    </citation>
    <scope>NUCLEOTIDE SEQUENCE [LARGE SCALE GENOMIC DNA]</scope>
    <source>
        <strain evidence="2 3">CCE9901</strain>
    </source>
</reference>
<dbReference type="KEGG" id="olu:OSTLU_94088"/>
<dbReference type="GeneID" id="5006619"/>
<dbReference type="RefSeq" id="XP_001422720.1">
    <property type="nucleotide sequence ID" value="XM_001422683.1"/>
</dbReference>
<evidence type="ECO:0000313" key="3">
    <source>
        <dbReference type="Proteomes" id="UP000001568"/>
    </source>
</evidence>
<dbReference type="Gramene" id="ABP01037">
    <property type="protein sequence ID" value="ABP01037"/>
    <property type="gene ID" value="OSTLU_94088"/>
</dbReference>
<sequence length="133" mass="14759">VRHMVSSSDHTRGKSQKPIGTSQLRPRGPDKYRCRKTSGTPGIAWFLYAFRADGENFSFSSFSQLFVEFGRDLSARMMDFASFEMVCDGLLAMVRRDFAPLDGANVAETFVTTRELHVLACPNFSSTSDADSG</sequence>
<keyword evidence="3" id="KW-1185">Reference proteome</keyword>
<dbReference type="HOGENOM" id="CLU_1912079_0_0_1"/>
<accession>A4SB61</accession>
<protein>
    <submittedName>
        <fullName evidence="2">Uncharacterized protein</fullName>
    </submittedName>
</protein>
<dbReference type="Proteomes" id="UP000001568">
    <property type="component" value="Chromosome 20"/>
</dbReference>
<gene>
    <name evidence="2" type="ORF">OSTLU_94088</name>
</gene>
<dbReference type="EMBL" id="CP000600">
    <property type="protein sequence ID" value="ABP01037.1"/>
    <property type="molecule type" value="Genomic_DNA"/>
</dbReference>
<name>A4SB61_OSTLU</name>
<dbReference type="AlphaFoldDB" id="A4SB61"/>
<evidence type="ECO:0000313" key="2">
    <source>
        <dbReference type="EMBL" id="ABP01037.1"/>
    </source>
</evidence>
<organism evidence="2 3">
    <name type="scientific">Ostreococcus lucimarinus (strain CCE9901)</name>
    <dbReference type="NCBI Taxonomy" id="436017"/>
    <lineage>
        <taxon>Eukaryota</taxon>
        <taxon>Viridiplantae</taxon>
        <taxon>Chlorophyta</taxon>
        <taxon>Mamiellophyceae</taxon>
        <taxon>Mamiellales</taxon>
        <taxon>Bathycoccaceae</taxon>
        <taxon>Ostreococcus</taxon>
    </lineage>
</organism>
<evidence type="ECO:0000256" key="1">
    <source>
        <dbReference type="SAM" id="MobiDB-lite"/>
    </source>
</evidence>
<proteinExistence type="predicted"/>
<feature type="non-terminal residue" evidence="2">
    <location>
        <position position="1"/>
    </location>
</feature>